<accession>A0AAE0QRM1</accession>
<evidence type="ECO:0000256" key="3">
    <source>
        <dbReference type="ARBA" id="ARBA00022989"/>
    </source>
</evidence>
<evidence type="ECO:0000256" key="4">
    <source>
        <dbReference type="ARBA" id="ARBA00023136"/>
    </source>
</evidence>
<name>A0AAE0QRM1_9TELE</name>
<feature type="compositionally biased region" description="Polar residues" evidence="5">
    <location>
        <begin position="476"/>
        <end position="486"/>
    </location>
</feature>
<keyword evidence="4 6" id="KW-0472">Membrane</keyword>
<feature type="domain" description="Shisa N-terminal" evidence="7">
    <location>
        <begin position="131"/>
        <end position="182"/>
    </location>
</feature>
<gene>
    <name evidence="8" type="ORF">QTP70_033693</name>
</gene>
<dbReference type="AlphaFoldDB" id="A0AAE0QRM1"/>
<protein>
    <recommendedName>
        <fullName evidence="7">Shisa N-terminal domain-containing protein</fullName>
    </recommendedName>
</protein>
<feature type="transmembrane region" description="Helical" evidence="6">
    <location>
        <begin position="212"/>
        <end position="230"/>
    </location>
</feature>
<feature type="region of interest" description="Disordered" evidence="5">
    <location>
        <begin position="461"/>
        <end position="486"/>
    </location>
</feature>
<dbReference type="GO" id="GO:0032281">
    <property type="term" value="C:AMPA glutamate receptor complex"/>
    <property type="evidence" value="ECO:0007669"/>
    <property type="project" value="TreeGrafter"/>
</dbReference>
<evidence type="ECO:0000256" key="5">
    <source>
        <dbReference type="SAM" id="MobiDB-lite"/>
    </source>
</evidence>
<sequence>MAEGSCSFSHKNISEVVGIVLALICTGREMFADELERKSTALCLLPSQDGRISRYNGLITEQSTMVSPSFLLHVVLAALLGCASQAQDEAITEMDIQLTNRTADPTMTSEGALILNSPAGGIVDETVPPTGTRCQGYYDVMGQWDPPFNCNAGIFLYCCGTCFYRFCCQFRQQRLDQTSCSNYDTPIWANTGKPVATITEVQSEHERDRTQMIVYIICGVVAIMVLVGIFTKLGLERSRGGQNDVTSSRTLQELLKQPGGDVSPGDGTISSNSTIGANGISARMLRSCSEQYHLSNTAFSPKVGHSHPQSNNSLPGLTHNKYSSLKAVADTANRGYYKSYPLMDFSQYQTLPAPFQPIPAQQKDKSYFHQEKTYVHEALPSHDVHSALSISIPTRQFERSCLRKTIANPLHLSSSFTVCDSVPRHVHRQTSHPGHPSRRQTYASRRQYSIEMLPELFSQPMSYEGSSPYPHKHKNFQTNSKTEVTV</sequence>
<dbReference type="PANTHER" id="PTHR31774:SF14">
    <property type="entry name" value="PROTEIN SHISA-8"/>
    <property type="match status" value="1"/>
</dbReference>
<evidence type="ECO:0000256" key="6">
    <source>
        <dbReference type="SAM" id="Phobius"/>
    </source>
</evidence>
<dbReference type="Pfam" id="PF13908">
    <property type="entry name" value="Shisa_N"/>
    <property type="match status" value="1"/>
</dbReference>
<evidence type="ECO:0000313" key="8">
    <source>
        <dbReference type="EMBL" id="KAK3529681.1"/>
    </source>
</evidence>
<organism evidence="8 9">
    <name type="scientific">Hemibagrus guttatus</name>
    <dbReference type="NCBI Taxonomy" id="175788"/>
    <lineage>
        <taxon>Eukaryota</taxon>
        <taxon>Metazoa</taxon>
        <taxon>Chordata</taxon>
        <taxon>Craniata</taxon>
        <taxon>Vertebrata</taxon>
        <taxon>Euteleostomi</taxon>
        <taxon>Actinopterygii</taxon>
        <taxon>Neopterygii</taxon>
        <taxon>Teleostei</taxon>
        <taxon>Ostariophysi</taxon>
        <taxon>Siluriformes</taxon>
        <taxon>Bagridae</taxon>
        <taxon>Hemibagrus</taxon>
    </lineage>
</organism>
<evidence type="ECO:0000313" key="9">
    <source>
        <dbReference type="Proteomes" id="UP001274896"/>
    </source>
</evidence>
<keyword evidence="3 6" id="KW-1133">Transmembrane helix</keyword>
<dbReference type="Proteomes" id="UP001274896">
    <property type="component" value="Unassembled WGS sequence"/>
</dbReference>
<comment type="caution">
    <text evidence="8">The sequence shown here is derived from an EMBL/GenBank/DDBJ whole genome shotgun (WGS) entry which is preliminary data.</text>
</comment>
<dbReference type="InterPro" id="IPR026910">
    <property type="entry name" value="Shisa"/>
</dbReference>
<evidence type="ECO:0000256" key="1">
    <source>
        <dbReference type="ARBA" id="ARBA00004370"/>
    </source>
</evidence>
<keyword evidence="9" id="KW-1185">Reference proteome</keyword>
<evidence type="ECO:0000259" key="7">
    <source>
        <dbReference type="Pfam" id="PF13908"/>
    </source>
</evidence>
<dbReference type="GO" id="GO:0048172">
    <property type="term" value="P:regulation of short-term neuronal synaptic plasticity"/>
    <property type="evidence" value="ECO:0007669"/>
    <property type="project" value="TreeGrafter"/>
</dbReference>
<keyword evidence="2 6" id="KW-0812">Transmembrane</keyword>
<evidence type="ECO:0000256" key="2">
    <source>
        <dbReference type="ARBA" id="ARBA00022692"/>
    </source>
</evidence>
<proteinExistence type="predicted"/>
<reference evidence="8" key="1">
    <citation type="submission" date="2023-06" db="EMBL/GenBank/DDBJ databases">
        <title>Male Hemibagrus guttatus genome.</title>
        <authorList>
            <person name="Bian C."/>
        </authorList>
    </citation>
    <scope>NUCLEOTIDE SEQUENCE</scope>
    <source>
        <strain evidence="8">Male_cb2023</strain>
        <tissue evidence="8">Muscle</tissue>
    </source>
</reference>
<dbReference type="GO" id="GO:0045211">
    <property type="term" value="C:postsynaptic membrane"/>
    <property type="evidence" value="ECO:0007669"/>
    <property type="project" value="TreeGrafter"/>
</dbReference>
<dbReference type="EMBL" id="JAUCMX010000012">
    <property type="protein sequence ID" value="KAK3529681.1"/>
    <property type="molecule type" value="Genomic_DNA"/>
</dbReference>
<dbReference type="PANTHER" id="PTHR31774">
    <property type="entry name" value="PROTEIN SHISA-9-RELATED"/>
    <property type="match status" value="1"/>
</dbReference>
<dbReference type="GO" id="GO:0032591">
    <property type="term" value="C:dendritic spine membrane"/>
    <property type="evidence" value="ECO:0007669"/>
    <property type="project" value="TreeGrafter"/>
</dbReference>
<comment type="subcellular location">
    <subcellularLocation>
        <location evidence="1">Membrane</location>
    </subcellularLocation>
</comment>
<dbReference type="GO" id="GO:0014069">
    <property type="term" value="C:postsynaptic density"/>
    <property type="evidence" value="ECO:0007669"/>
    <property type="project" value="TreeGrafter"/>
</dbReference>
<dbReference type="InterPro" id="IPR053891">
    <property type="entry name" value="Shisa_N"/>
</dbReference>